<keyword evidence="7" id="KW-1278">Translocase</keyword>
<dbReference type="Gene3D" id="2.70.150.10">
    <property type="entry name" value="Calcium-transporting ATPase, cytoplasmic transduction domain A"/>
    <property type="match status" value="1"/>
</dbReference>
<dbReference type="FunFam" id="2.70.150.10:FF:000002">
    <property type="entry name" value="Copper-transporting ATPase 1, putative"/>
    <property type="match status" value="1"/>
</dbReference>
<organism evidence="15 16">
    <name type="scientific">Silvanigrella paludirubra</name>
    <dbReference type="NCBI Taxonomy" id="2499159"/>
    <lineage>
        <taxon>Bacteria</taxon>
        <taxon>Pseudomonadati</taxon>
        <taxon>Bdellovibrionota</taxon>
        <taxon>Oligoflexia</taxon>
        <taxon>Silvanigrellales</taxon>
        <taxon>Silvanigrellaceae</taxon>
        <taxon>Silvanigrella</taxon>
    </lineage>
</organism>
<dbReference type="InterPro" id="IPR027256">
    <property type="entry name" value="P-typ_ATPase_IB"/>
</dbReference>
<dbReference type="NCBIfam" id="TIGR01494">
    <property type="entry name" value="ATPase_P-type"/>
    <property type="match status" value="1"/>
</dbReference>
<dbReference type="SUPFAM" id="SSF56784">
    <property type="entry name" value="HAD-like"/>
    <property type="match status" value="1"/>
</dbReference>
<dbReference type="SFLD" id="SFLDG00002">
    <property type="entry name" value="C1.7:_P-type_atpase_like"/>
    <property type="match status" value="1"/>
</dbReference>
<dbReference type="InterPro" id="IPR018303">
    <property type="entry name" value="ATPase_P-typ_P_site"/>
</dbReference>
<dbReference type="InterPro" id="IPR006121">
    <property type="entry name" value="HMA_dom"/>
</dbReference>
<keyword evidence="8 12" id="KW-1133">Transmembrane helix</keyword>
<dbReference type="InterPro" id="IPR059000">
    <property type="entry name" value="ATPase_P-type_domA"/>
</dbReference>
<comment type="caution">
    <text evidence="15">The sequence shown here is derived from an EMBL/GenBank/DDBJ whole genome shotgun (WGS) entry which is preliminary data.</text>
</comment>
<dbReference type="SUPFAM" id="SSF55008">
    <property type="entry name" value="HMA, heavy metal-associated domain"/>
    <property type="match status" value="1"/>
</dbReference>
<dbReference type="PRINTS" id="PR00119">
    <property type="entry name" value="CATATPASE"/>
</dbReference>
<keyword evidence="5 12" id="KW-0547">Nucleotide-binding</keyword>
<protein>
    <recommendedName>
        <fullName evidence="10">P-type Zn(2+) transporter</fullName>
        <ecNumber evidence="10">7.2.2.12</ecNumber>
    </recommendedName>
</protein>
<feature type="transmembrane region" description="Helical" evidence="12">
    <location>
        <begin position="225"/>
        <end position="242"/>
    </location>
</feature>
<dbReference type="GO" id="GO:0016887">
    <property type="term" value="F:ATP hydrolysis activity"/>
    <property type="evidence" value="ECO:0007669"/>
    <property type="project" value="InterPro"/>
</dbReference>
<dbReference type="PROSITE" id="PS01229">
    <property type="entry name" value="COF_2"/>
    <property type="match status" value="1"/>
</dbReference>
<feature type="transmembrane region" description="Helical" evidence="12">
    <location>
        <begin position="376"/>
        <end position="396"/>
    </location>
</feature>
<accession>A0A6N6VUZ5</accession>
<evidence type="ECO:0000256" key="11">
    <source>
        <dbReference type="ARBA" id="ARBA00047308"/>
    </source>
</evidence>
<feature type="transmembrane region" description="Helical" evidence="12">
    <location>
        <begin position="149"/>
        <end position="166"/>
    </location>
</feature>
<evidence type="ECO:0000256" key="7">
    <source>
        <dbReference type="ARBA" id="ARBA00022967"/>
    </source>
</evidence>
<feature type="transmembrane region" description="Helical" evidence="12">
    <location>
        <begin position="172"/>
        <end position="190"/>
    </location>
</feature>
<dbReference type="AlphaFoldDB" id="A0A6N6VUZ5"/>
<evidence type="ECO:0000256" key="5">
    <source>
        <dbReference type="ARBA" id="ARBA00022741"/>
    </source>
</evidence>
<evidence type="ECO:0000256" key="12">
    <source>
        <dbReference type="RuleBase" id="RU362081"/>
    </source>
</evidence>
<dbReference type="Pfam" id="PF00403">
    <property type="entry name" value="HMA"/>
    <property type="match status" value="1"/>
</dbReference>
<evidence type="ECO:0000256" key="9">
    <source>
        <dbReference type="ARBA" id="ARBA00023136"/>
    </source>
</evidence>
<feature type="transmembrane region" description="Helical" evidence="12">
    <location>
        <begin position="408"/>
        <end position="433"/>
    </location>
</feature>
<dbReference type="OrthoDB" id="9814270at2"/>
<dbReference type="InterPro" id="IPR036163">
    <property type="entry name" value="HMA_dom_sf"/>
</dbReference>
<evidence type="ECO:0000256" key="10">
    <source>
        <dbReference type="ARBA" id="ARBA00039097"/>
    </source>
</evidence>
<dbReference type="Pfam" id="PF00122">
    <property type="entry name" value="E1-E2_ATPase"/>
    <property type="match status" value="1"/>
</dbReference>
<dbReference type="GO" id="GO:0005524">
    <property type="term" value="F:ATP binding"/>
    <property type="evidence" value="ECO:0007669"/>
    <property type="project" value="UniProtKB-UniRule"/>
</dbReference>
<comment type="similarity">
    <text evidence="2 12">Belongs to the cation transport ATPase (P-type) (TC 3.A.3) family. Type IB subfamily.</text>
</comment>
<dbReference type="PROSITE" id="PS50846">
    <property type="entry name" value="HMA_2"/>
    <property type="match status" value="1"/>
</dbReference>
<keyword evidence="3 12" id="KW-0812">Transmembrane</keyword>
<dbReference type="GO" id="GO:0005886">
    <property type="term" value="C:plasma membrane"/>
    <property type="evidence" value="ECO:0007669"/>
    <property type="project" value="UniProtKB-SubCell"/>
</dbReference>
<keyword evidence="4 12" id="KW-0479">Metal-binding</keyword>
<dbReference type="InterPro" id="IPR051014">
    <property type="entry name" value="Cation_Transport_ATPase_IB"/>
</dbReference>
<dbReference type="InterPro" id="IPR036412">
    <property type="entry name" value="HAD-like_sf"/>
</dbReference>
<dbReference type="EMBL" id="WFLM01000002">
    <property type="protein sequence ID" value="KAB8039684.1"/>
    <property type="molecule type" value="Genomic_DNA"/>
</dbReference>
<dbReference type="Proteomes" id="UP000437748">
    <property type="component" value="Unassembled WGS sequence"/>
</dbReference>
<dbReference type="SFLD" id="SFLDS00003">
    <property type="entry name" value="Haloacid_Dehalogenase"/>
    <property type="match status" value="1"/>
</dbReference>
<keyword evidence="6 12" id="KW-0067">ATP-binding</keyword>
<evidence type="ECO:0000256" key="8">
    <source>
        <dbReference type="ARBA" id="ARBA00022989"/>
    </source>
</evidence>
<keyword evidence="9 12" id="KW-0472">Membrane</keyword>
<name>A0A6N6VUZ5_9BACT</name>
<evidence type="ECO:0000256" key="2">
    <source>
        <dbReference type="ARBA" id="ARBA00006024"/>
    </source>
</evidence>
<dbReference type="Pfam" id="PF00702">
    <property type="entry name" value="Hydrolase"/>
    <property type="match status" value="1"/>
</dbReference>
<feature type="transmembrane region" description="Helical" evidence="12">
    <location>
        <begin position="735"/>
        <end position="756"/>
    </location>
</feature>
<dbReference type="PANTHER" id="PTHR48085">
    <property type="entry name" value="CADMIUM/ZINC-TRANSPORTING ATPASE HMA2-RELATED"/>
    <property type="match status" value="1"/>
</dbReference>
<dbReference type="NCBIfam" id="TIGR01511">
    <property type="entry name" value="ATPase-IB1_Cu"/>
    <property type="match status" value="1"/>
</dbReference>
<evidence type="ECO:0000259" key="14">
    <source>
        <dbReference type="PROSITE" id="PS50846"/>
    </source>
</evidence>
<evidence type="ECO:0000256" key="3">
    <source>
        <dbReference type="ARBA" id="ARBA00022692"/>
    </source>
</evidence>
<evidence type="ECO:0000256" key="4">
    <source>
        <dbReference type="ARBA" id="ARBA00022723"/>
    </source>
</evidence>
<dbReference type="SUPFAM" id="SSF81653">
    <property type="entry name" value="Calcium ATPase, transduction domain A"/>
    <property type="match status" value="1"/>
</dbReference>
<gene>
    <name evidence="15" type="ORF">GCL60_05335</name>
</gene>
<keyword evidence="12" id="KW-1003">Cell membrane</keyword>
<proteinExistence type="inferred from homology"/>
<dbReference type="Gene3D" id="3.30.70.100">
    <property type="match status" value="1"/>
</dbReference>
<dbReference type="RefSeq" id="WP_153419081.1">
    <property type="nucleotide sequence ID" value="NZ_WFLM01000002.1"/>
</dbReference>
<dbReference type="InterPro" id="IPR023299">
    <property type="entry name" value="ATPase_P-typ_cyto_dom_N"/>
</dbReference>
<dbReference type="SUPFAM" id="SSF81665">
    <property type="entry name" value="Calcium ATPase, transmembrane domain M"/>
    <property type="match status" value="1"/>
</dbReference>
<feature type="transmembrane region" description="Helical" evidence="12">
    <location>
        <begin position="712"/>
        <end position="729"/>
    </location>
</feature>
<dbReference type="PROSITE" id="PS00154">
    <property type="entry name" value="ATPASE_E1_E2"/>
    <property type="match status" value="1"/>
</dbReference>
<dbReference type="InterPro" id="IPR044492">
    <property type="entry name" value="P_typ_ATPase_HD_dom"/>
</dbReference>
<dbReference type="InterPro" id="IPR023214">
    <property type="entry name" value="HAD_sf"/>
</dbReference>
<dbReference type="Gene3D" id="3.40.50.1000">
    <property type="entry name" value="HAD superfamily/HAD-like"/>
    <property type="match status" value="1"/>
</dbReference>
<evidence type="ECO:0000256" key="1">
    <source>
        <dbReference type="ARBA" id="ARBA00004141"/>
    </source>
</evidence>
<dbReference type="InterPro" id="IPR023298">
    <property type="entry name" value="ATPase_P-typ_TM_dom_sf"/>
</dbReference>
<sequence>MKHNELITVKYNIKGMDCPSCANKIEIFCNKISGVNQAKINFTASLFTLNFYNNSDTRDKVEKGIKNLGFELTEIPEAIKYNGEKTHLRIKEKLKREFVISNNKKSNYFNKIKEKKLSTEKVDNHKLEHNHTKEQSHDHSHNHSHDSTNWLPITFLSIAFALSWIVEYFSKSFGLVSFAIVTLIALLPILKKSWTMMKVGYVFSVETLMSISAIGAIFIGASEEAAAVIILFMLGETIEGYTSRRAKKGIQSLASLLPDTSLLVTKEGTTKQIKSSEIKIGDHIEIKPGERLAIDGEIFKGTANIDESLLTGESLPVYKKQGDKVVAGSINTDGNIIVKATLPGNNNAVTRMLKMVEEAQSSKSRVMRSIESFSRIYTPIILLIGLLTAIIPPLFFQMQWVDWIYRGLTILLIGCPCALVISTPSAIASAITAATKMGILIKNASALESLGKIKKIAFDKTGTITHGKLKVTNVISFESNEEKLLKFAGMVESKSTHPLAIAILNEVFERKITLNEVQNAKNLSGKGASALIENKIAIICSPIYANELNALNLEQNSLIKSYQEQGKTIAVVLIEQKALGFIALSDTLKPEAKSSIEKLKQLGINSIILTGDNKISANAITKNINTEVIAELLPENKLSYIQNISKEQKVAMVGDGINDAPALAAAEIGIAMGGGTDVAVDTSQIVISKNNLNSIVDAIVLSRKTMINIKQNIFLAIGLKAIFLILTIFGDTQLWMAILADTGATVLVTLNALRLLKFKSVPIE</sequence>
<dbReference type="GO" id="GO:0046872">
    <property type="term" value="F:metal ion binding"/>
    <property type="evidence" value="ECO:0007669"/>
    <property type="project" value="UniProtKB-KW"/>
</dbReference>
<comment type="catalytic activity">
    <reaction evidence="11">
        <text>Zn(2+)(in) + ATP + H2O = Zn(2+)(out) + ADP + phosphate + H(+)</text>
        <dbReference type="Rhea" id="RHEA:20621"/>
        <dbReference type="ChEBI" id="CHEBI:15377"/>
        <dbReference type="ChEBI" id="CHEBI:15378"/>
        <dbReference type="ChEBI" id="CHEBI:29105"/>
        <dbReference type="ChEBI" id="CHEBI:30616"/>
        <dbReference type="ChEBI" id="CHEBI:43474"/>
        <dbReference type="ChEBI" id="CHEBI:456216"/>
        <dbReference type="EC" id="7.2.2.12"/>
    </reaction>
</comment>
<feature type="transmembrane region" description="Helical" evidence="12">
    <location>
        <begin position="199"/>
        <end position="219"/>
    </location>
</feature>
<evidence type="ECO:0000256" key="6">
    <source>
        <dbReference type="ARBA" id="ARBA00022840"/>
    </source>
</evidence>
<keyword evidence="16" id="KW-1185">Reference proteome</keyword>
<dbReference type="InterPro" id="IPR008250">
    <property type="entry name" value="ATPase_P-typ_transduc_dom_A_sf"/>
</dbReference>
<dbReference type="NCBIfam" id="TIGR01525">
    <property type="entry name" value="ATPase-IB_hvy"/>
    <property type="match status" value="1"/>
</dbReference>
<evidence type="ECO:0000313" key="16">
    <source>
        <dbReference type="Proteomes" id="UP000437748"/>
    </source>
</evidence>
<dbReference type="GO" id="GO:0015086">
    <property type="term" value="F:cadmium ion transmembrane transporter activity"/>
    <property type="evidence" value="ECO:0007669"/>
    <property type="project" value="TreeGrafter"/>
</dbReference>
<dbReference type="Gene3D" id="3.40.1110.10">
    <property type="entry name" value="Calcium-transporting ATPase, cytoplasmic domain N"/>
    <property type="match status" value="1"/>
</dbReference>
<feature type="region of interest" description="Disordered" evidence="13">
    <location>
        <begin position="123"/>
        <end position="143"/>
    </location>
</feature>
<dbReference type="GO" id="GO:0016463">
    <property type="term" value="F:P-type zinc transporter activity"/>
    <property type="evidence" value="ECO:0007669"/>
    <property type="project" value="UniProtKB-EC"/>
</dbReference>
<dbReference type="CDD" id="cd00371">
    <property type="entry name" value="HMA"/>
    <property type="match status" value="1"/>
</dbReference>
<feature type="domain" description="HMA" evidence="14">
    <location>
        <begin position="7"/>
        <end position="73"/>
    </location>
</feature>
<dbReference type="EC" id="7.2.2.12" evidence="10"/>
<evidence type="ECO:0000256" key="13">
    <source>
        <dbReference type="SAM" id="MobiDB-lite"/>
    </source>
</evidence>
<reference evidence="15 16" key="1">
    <citation type="submission" date="2019-10" db="EMBL/GenBank/DDBJ databases">
        <title>New species of Slilvanegrellaceae.</title>
        <authorList>
            <person name="Pitt A."/>
            <person name="Hahn M.W."/>
        </authorList>
    </citation>
    <scope>NUCLEOTIDE SEQUENCE [LARGE SCALE GENOMIC DNA]</scope>
    <source>
        <strain evidence="15 16">SP-Ram-0.45-NSY-1</strain>
    </source>
</reference>
<dbReference type="PANTHER" id="PTHR48085:SF5">
    <property type="entry name" value="CADMIUM_ZINC-TRANSPORTING ATPASE HMA4-RELATED"/>
    <property type="match status" value="1"/>
</dbReference>
<dbReference type="InterPro" id="IPR001757">
    <property type="entry name" value="P_typ_ATPase"/>
</dbReference>
<evidence type="ECO:0000313" key="15">
    <source>
        <dbReference type="EMBL" id="KAB8039684.1"/>
    </source>
</evidence>
<dbReference type="SFLD" id="SFLDF00027">
    <property type="entry name" value="p-type_atpase"/>
    <property type="match status" value="1"/>
</dbReference>
<comment type="subcellular location">
    <subcellularLocation>
        <location evidence="12">Cell membrane</location>
    </subcellularLocation>
    <subcellularLocation>
        <location evidence="1">Membrane</location>
        <topology evidence="1">Multi-pass membrane protein</topology>
    </subcellularLocation>
</comment>